<dbReference type="RefSeq" id="WP_174812662.1">
    <property type="nucleotide sequence ID" value="NZ_CP054612.1"/>
</dbReference>
<evidence type="ECO:0000256" key="1">
    <source>
        <dbReference type="ARBA" id="ARBA00023015"/>
    </source>
</evidence>
<feature type="domain" description="HTH araC/xylS-type" evidence="4">
    <location>
        <begin position="292"/>
        <end position="390"/>
    </location>
</feature>
<dbReference type="PROSITE" id="PS01124">
    <property type="entry name" value="HTH_ARAC_FAMILY_2"/>
    <property type="match status" value="1"/>
</dbReference>
<dbReference type="InterPro" id="IPR018060">
    <property type="entry name" value="HTH_AraC"/>
</dbReference>
<accession>A0A2V2YRY3</accession>
<gene>
    <name evidence="5" type="ORF">DFQ01_112125</name>
</gene>
<protein>
    <submittedName>
        <fullName evidence="5">AraC family transcriptional regulator</fullName>
    </submittedName>
</protein>
<evidence type="ECO:0000313" key="6">
    <source>
        <dbReference type="Proteomes" id="UP000246635"/>
    </source>
</evidence>
<evidence type="ECO:0000256" key="3">
    <source>
        <dbReference type="ARBA" id="ARBA00023163"/>
    </source>
</evidence>
<reference evidence="5 6" key="1">
    <citation type="submission" date="2018-05" db="EMBL/GenBank/DDBJ databases">
        <title>Genomic Encyclopedia of Type Strains, Phase III (KMG-III): the genomes of soil and plant-associated and newly described type strains.</title>
        <authorList>
            <person name="Whitman W."/>
        </authorList>
    </citation>
    <scope>NUCLEOTIDE SEQUENCE [LARGE SCALE GENOMIC DNA]</scope>
    <source>
        <strain evidence="5 6">CECT 5696</strain>
    </source>
</reference>
<evidence type="ECO:0000256" key="2">
    <source>
        <dbReference type="ARBA" id="ARBA00023125"/>
    </source>
</evidence>
<dbReference type="PROSITE" id="PS00041">
    <property type="entry name" value="HTH_ARAC_FAMILY_1"/>
    <property type="match status" value="1"/>
</dbReference>
<dbReference type="SMART" id="SM00342">
    <property type="entry name" value="HTH_ARAC"/>
    <property type="match status" value="1"/>
</dbReference>
<keyword evidence="2" id="KW-0238">DNA-binding</keyword>
<proteinExistence type="predicted"/>
<sequence>MQTRINIPFICQSLAGVSQLSVAFCYQEGSAYYPVDLRLHPPHDPIDYPQLRTSNNVEQYALIPYRSSDHQLIGTFIIGPSLLEEVPDLVLQGMRHDQGMSAREAESLAKAYKQMPIYSRTQLLHLASLCHYMIYGEQLPITSIYQHHLAPSNGTTRRNAEVTLSTNRENNFLHHDSNMEKQLFQCIKKGRKEEFIQMMKVLPLKGQGTLSRHSQLRNSKNIAITAIALSTRAAMDGGLHSEIAYTISDLYIQQIEDLHRISDVNAKMFEAMIEFIDRVRAVREQSYSRVIVSCQNYIFDHLYEDIPLDTLAKLVELNPSYLSRLFKKETGMTISAFILLQKVEEAKSLLSLTKLPLSDICARLNFFDQSHFTKSFSKITGETPMRFRAKHGQ</sequence>
<name>A0A2V2YRY3_9BACL</name>
<comment type="caution">
    <text evidence="5">The sequence shown here is derived from an EMBL/GenBank/DDBJ whole genome shotgun (WGS) entry which is preliminary data.</text>
</comment>
<keyword evidence="1" id="KW-0805">Transcription regulation</keyword>
<organism evidence="5 6">
    <name type="scientific">Paenibacillus cellulosilyticus</name>
    <dbReference type="NCBI Taxonomy" id="375489"/>
    <lineage>
        <taxon>Bacteria</taxon>
        <taxon>Bacillati</taxon>
        <taxon>Bacillota</taxon>
        <taxon>Bacilli</taxon>
        <taxon>Bacillales</taxon>
        <taxon>Paenibacillaceae</taxon>
        <taxon>Paenibacillus</taxon>
    </lineage>
</organism>
<evidence type="ECO:0000313" key="5">
    <source>
        <dbReference type="EMBL" id="PWW00772.1"/>
    </source>
</evidence>
<dbReference type="InterPro" id="IPR018062">
    <property type="entry name" value="HTH_AraC-typ_CS"/>
</dbReference>
<dbReference type="InterPro" id="IPR009057">
    <property type="entry name" value="Homeodomain-like_sf"/>
</dbReference>
<keyword evidence="6" id="KW-1185">Reference proteome</keyword>
<keyword evidence="3" id="KW-0804">Transcription</keyword>
<dbReference type="PANTHER" id="PTHR43280">
    <property type="entry name" value="ARAC-FAMILY TRANSCRIPTIONAL REGULATOR"/>
    <property type="match status" value="1"/>
</dbReference>
<dbReference type="Gene3D" id="1.10.10.60">
    <property type="entry name" value="Homeodomain-like"/>
    <property type="match status" value="2"/>
</dbReference>
<dbReference type="Pfam" id="PF12833">
    <property type="entry name" value="HTH_18"/>
    <property type="match status" value="1"/>
</dbReference>
<dbReference type="SUPFAM" id="SSF46689">
    <property type="entry name" value="Homeodomain-like"/>
    <property type="match status" value="2"/>
</dbReference>
<dbReference type="GO" id="GO:0043565">
    <property type="term" value="F:sequence-specific DNA binding"/>
    <property type="evidence" value="ECO:0007669"/>
    <property type="project" value="InterPro"/>
</dbReference>
<dbReference type="PANTHER" id="PTHR43280:SF34">
    <property type="entry name" value="ARAC-FAMILY TRANSCRIPTIONAL REGULATOR"/>
    <property type="match status" value="1"/>
</dbReference>
<dbReference type="EMBL" id="QGTQ01000012">
    <property type="protein sequence ID" value="PWW00772.1"/>
    <property type="molecule type" value="Genomic_DNA"/>
</dbReference>
<dbReference type="AlphaFoldDB" id="A0A2V2YRY3"/>
<dbReference type="GO" id="GO:0003700">
    <property type="term" value="F:DNA-binding transcription factor activity"/>
    <property type="evidence" value="ECO:0007669"/>
    <property type="project" value="InterPro"/>
</dbReference>
<dbReference type="Proteomes" id="UP000246635">
    <property type="component" value="Unassembled WGS sequence"/>
</dbReference>
<evidence type="ECO:0000259" key="4">
    <source>
        <dbReference type="PROSITE" id="PS01124"/>
    </source>
</evidence>